<dbReference type="Gene3D" id="3.30.310.20">
    <property type="entry name" value="DNA-3-methyladenine glycosylase AlkA, N-terminal domain"/>
    <property type="match status" value="1"/>
</dbReference>
<dbReference type="Gene3D" id="1.10.340.30">
    <property type="entry name" value="Hypothetical protein, domain 2"/>
    <property type="match status" value="1"/>
</dbReference>
<evidence type="ECO:0000313" key="4">
    <source>
        <dbReference type="Proteomes" id="UP000054016"/>
    </source>
</evidence>
<name>A0A0M0BV61_9ARCH</name>
<dbReference type="GO" id="GO:0006307">
    <property type="term" value="P:DNA alkylation repair"/>
    <property type="evidence" value="ECO:0007669"/>
    <property type="project" value="TreeGrafter"/>
</dbReference>
<dbReference type="InterPro" id="IPR011257">
    <property type="entry name" value="DNA_glycosylase"/>
</dbReference>
<evidence type="ECO:0000256" key="2">
    <source>
        <dbReference type="ARBA" id="ARBA00023204"/>
    </source>
</evidence>
<dbReference type="Proteomes" id="UP000054016">
    <property type="component" value="Unassembled WGS sequence"/>
</dbReference>
<dbReference type="InterPro" id="IPR037046">
    <property type="entry name" value="AlkA_N_sf"/>
</dbReference>
<gene>
    <name evidence="3" type="ORF">AC478_01430</name>
</gene>
<dbReference type="GO" id="GO:0032131">
    <property type="term" value="F:alkylated DNA binding"/>
    <property type="evidence" value="ECO:0007669"/>
    <property type="project" value="TreeGrafter"/>
</dbReference>
<evidence type="ECO:0000313" key="3">
    <source>
        <dbReference type="EMBL" id="KON32061.1"/>
    </source>
</evidence>
<proteinExistence type="predicted"/>
<dbReference type="GO" id="GO:0043916">
    <property type="term" value="F:DNA-7-methylguanine glycosylase activity"/>
    <property type="evidence" value="ECO:0007669"/>
    <property type="project" value="TreeGrafter"/>
</dbReference>
<dbReference type="InterPro" id="IPR051912">
    <property type="entry name" value="Alkylbase_DNA_Glycosylase/TA"/>
</dbReference>
<dbReference type="PANTHER" id="PTHR43003">
    <property type="entry name" value="DNA-3-METHYLADENINE GLYCOSYLASE"/>
    <property type="match status" value="1"/>
</dbReference>
<evidence type="ECO:0000256" key="1">
    <source>
        <dbReference type="ARBA" id="ARBA00022763"/>
    </source>
</evidence>
<dbReference type="SUPFAM" id="SSF48150">
    <property type="entry name" value="DNA-glycosylase"/>
    <property type="match status" value="1"/>
</dbReference>
<accession>A0A0M0BV61</accession>
<organism evidence="3 4">
    <name type="scientific">miscellaneous Crenarchaeota group-1 archaeon SG8-32-3</name>
    <dbReference type="NCBI Taxonomy" id="1685125"/>
    <lineage>
        <taxon>Archaea</taxon>
        <taxon>Candidatus Bathyarchaeota</taxon>
        <taxon>MCG-1</taxon>
    </lineage>
</organism>
<dbReference type="GO" id="GO:0032993">
    <property type="term" value="C:protein-DNA complex"/>
    <property type="evidence" value="ECO:0007669"/>
    <property type="project" value="TreeGrafter"/>
</dbReference>
<dbReference type="PANTHER" id="PTHR43003:SF5">
    <property type="entry name" value="DNA-3-METHYLADENINE GLYCOSYLASE"/>
    <property type="match status" value="1"/>
</dbReference>
<comment type="caution">
    <text evidence="3">The sequence shown here is derived from an EMBL/GenBank/DDBJ whole genome shotgun (WGS) entry which is preliminary data.</text>
</comment>
<keyword evidence="1" id="KW-0227">DNA damage</keyword>
<dbReference type="AlphaFoldDB" id="A0A0M0BV61"/>
<dbReference type="EMBL" id="LFWV01000013">
    <property type="protein sequence ID" value="KON32061.1"/>
    <property type="molecule type" value="Genomic_DNA"/>
</dbReference>
<dbReference type="GO" id="GO:0008725">
    <property type="term" value="F:DNA-3-methyladenine glycosylase activity"/>
    <property type="evidence" value="ECO:0007669"/>
    <property type="project" value="TreeGrafter"/>
</dbReference>
<dbReference type="GO" id="GO:0006285">
    <property type="term" value="P:base-excision repair, AP site formation"/>
    <property type="evidence" value="ECO:0007669"/>
    <property type="project" value="TreeGrafter"/>
</dbReference>
<reference evidence="4" key="1">
    <citation type="submission" date="2015-06" db="EMBL/GenBank/DDBJ databases">
        <title>New insights into the roles of widespread benthic archaea in carbon and nitrogen cycling.</title>
        <authorList>
            <person name="Lazar C.S."/>
            <person name="Baker B.J."/>
            <person name="Seitz K.W."/>
            <person name="Hyde A.S."/>
            <person name="Dick G.J."/>
            <person name="Hinrichs K.-U."/>
            <person name="Teske A.P."/>
        </authorList>
    </citation>
    <scope>NUCLEOTIDE SEQUENCE [LARGE SCALE GENOMIC DNA]</scope>
</reference>
<sequence>MIYTGKLTVTALPPFSFTLSSKIFAKGDRQIRNYKNGRFWQVINGKEKLILAIVAATGTVDTPELQVELKSNKKITAEDKKKAKAAVNTIFSLDLDLAPFYETVKDEQVMINITRKLWGLKTLAALTVFEALIDAIIEQQILMKVATSIENRIVNNFGDVLDLNGTVYYAYPTAQRLANVSAEKLRHCGLSY</sequence>
<keyword evidence="2" id="KW-0234">DNA repair</keyword>
<protein>
    <submittedName>
        <fullName evidence="3">Uncharacterized protein</fullName>
    </submittedName>
</protein>